<organism evidence="1">
    <name type="scientific">uncultured Caudovirales phage</name>
    <dbReference type="NCBI Taxonomy" id="2100421"/>
    <lineage>
        <taxon>Viruses</taxon>
        <taxon>Duplodnaviria</taxon>
        <taxon>Heunggongvirae</taxon>
        <taxon>Uroviricota</taxon>
        <taxon>Caudoviricetes</taxon>
        <taxon>Peduoviridae</taxon>
        <taxon>Maltschvirus</taxon>
        <taxon>Maltschvirus maltsch</taxon>
    </lineage>
</organism>
<dbReference type="EMBL" id="LR796174">
    <property type="protein sequence ID" value="CAB4123702.1"/>
    <property type="molecule type" value="Genomic_DNA"/>
</dbReference>
<sequence>MTISGANPTSYFSAPATTLDPTLFDGRVLKSWVRNGVVSILNDFLNLRYRHSELWSHAWLAGSGVSYQWAAARQPGDLDCLIGVDYVQFRKANPEFRGLSDREISAQINEEFRDELYGQTANWNGYELTFYVNPGATDIRSINPYAAYDLKYDEWTVVPDQNAVAPSNPAWDRVAEADALSTRQIATRFNQALQDLKTSHGGAAQRNAENRMTIAGAQGNALFNEIHTNRSIAFSPEGQGYGDFHNYRWQAGKRSGTIETLRGIRQHMKDSLSSSNPYGVELPDTSTLIRRAALYRSQ</sequence>
<protein>
    <submittedName>
        <fullName evidence="1">Uncharacterized protein</fullName>
    </submittedName>
</protein>
<name>A0A6J5KR08_9CAUD</name>
<proteinExistence type="predicted"/>
<gene>
    <name evidence="1" type="ORF">UFOVP46_77</name>
</gene>
<evidence type="ECO:0000313" key="1">
    <source>
        <dbReference type="EMBL" id="CAB4123702.1"/>
    </source>
</evidence>
<accession>A0A6J5KR08</accession>
<reference evidence="1" key="1">
    <citation type="submission" date="2020-04" db="EMBL/GenBank/DDBJ databases">
        <authorList>
            <person name="Chiriac C."/>
            <person name="Salcher M."/>
            <person name="Ghai R."/>
            <person name="Kavagutti S V."/>
        </authorList>
    </citation>
    <scope>NUCLEOTIDE SEQUENCE</scope>
</reference>